<name>A0ABU2H906_9ACTN</name>
<protein>
    <submittedName>
        <fullName evidence="1">Uncharacterized protein</fullName>
    </submittedName>
</protein>
<sequence length="70" mass="8091">MSDPEVPSEWLTIPEVREVLQLSLDEWNELDTQDQTPAGVIWPDNVIRISLHMFDRWIDSLTIDPTEGEA</sequence>
<organism evidence="1 2">
    <name type="scientific">Lipingzhangella rawalii</name>
    <dbReference type="NCBI Taxonomy" id="2055835"/>
    <lineage>
        <taxon>Bacteria</taxon>
        <taxon>Bacillati</taxon>
        <taxon>Actinomycetota</taxon>
        <taxon>Actinomycetes</taxon>
        <taxon>Streptosporangiales</taxon>
        <taxon>Nocardiopsidaceae</taxon>
        <taxon>Lipingzhangella</taxon>
    </lineage>
</organism>
<dbReference type="EMBL" id="JAVLVT010000008">
    <property type="protein sequence ID" value="MDS1271771.1"/>
    <property type="molecule type" value="Genomic_DNA"/>
</dbReference>
<comment type="caution">
    <text evidence="1">The sequence shown here is derived from an EMBL/GenBank/DDBJ whole genome shotgun (WGS) entry which is preliminary data.</text>
</comment>
<evidence type="ECO:0000313" key="1">
    <source>
        <dbReference type="EMBL" id="MDS1271771.1"/>
    </source>
</evidence>
<reference evidence="2" key="1">
    <citation type="submission" date="2023-07" db="EMBL/GenBank/DDBJ databases">
        <title>Novel species in the genus Lipingzhangella isolated from Sambhar Salt Lake.</title>
        <authorList>
            <person name="Jiya N."/>
            <person name="Kajale S."/>
            <person name="Sharma A."/>
        </authorList>
    </citation>
    <scope>NUCLEOTIDE SEQUENCE [LARGE SCALE GENOMIC DNA]</scope>
    <source>
        <strain evidence="2">LS1_29</strain>
    </source>
</reference>
<evidence type="ECO:0000313" key="2">
    <source>
        <dbReference type="Proteomes" id="UP001250214"/>
    </source>
</evidence>
<proteinExistence type="predicted"/>
<keyword evidence="2" id="KW-1185">Reference proteome</keyword>
<dbReference type="RefSeq" id="WP_310913331.1">
    <property type="nucleotide sequence ID" value="NZ_JAVLVT010000008.1"/>
</dbReference>
<accession>A0ABU2H906</accession>
<gene>
    <name evidence="1" type="ORF">RIF23_15860</name>
</gene>
<dbReference type="Proteomes" id="UP001250214">
    <property type="component" value="Unassembled WGS sequence"/>
</dbReference>